<dbReference type="InterPro" id="IPR046342">
    <property type="entry name" value="CBS_dom_sf"/>
</dbReference>
<proteinExistence type="predicted"/>
<feature type="domain" description="CNNM transmembrane" evidence="11">
    <location>
        <begin position="1"/>
        <end position="184"/>
    </location>
</feature>
<evidence type="ECO:0000256" key="7">
    <source>
        <dbReference type="PROSITE-ProRule" id="PRU00703"/>
    </source>
</evidence>
<dbReference type="PANTHER" id="PTHR22777">
    <property type="entry name" value="HEMOLYSIN-RELATED"/>
    <property type="match status" value="1"/>
</dbReference>
<dbReference type="SUPFAM" id="SSF54631">
    <property type="entry name" value="CBS-domain pair"/>
    <property type="match status" value="1"/>
</dbReference>
<dbReference type="Proteomes" id="UP001597186">
    <property type="component" value="Unassembled WGS sequence"/>
</dbReference>
<feature type="transmembrane region" description="Helical" evidence="9">
    <location>
        <begin position="6"/>
        <end position="29"/>
    </location>
</feature>
<keyword evidence="2 8" id="KW-0812">Transmembrane</keyword>
<dbReference type="Gene3D" id="3.10.580.10">
    <property type="entry name" value="CBS-domain"/>
    <property type="match status" value="1"/>
</dbReference>
<dbReference type="Pfam" id="PF00571">
    <property type="entry name" value="CBS"/>
    <property type="match status" value="1"/>
</dbReference>
<evidence type="ECO:0000313" key="13">
    <source>
        <dbReference type="Proteomes" id="UP001597186"/>
    </source>
</evidence>
<evidence type="ECO:0000256" key="1">
    <source>
        <dbReference type="ARBA" id="ARBA00004141"/>
    </source>
</evidence>
<evidence type="ECO:0000256" key="6">
    <source>
        <dbReference type="ARBA" id="ARBA00023136"/>
    </source>
</evidence>
<accession>A0ABW4EEZ0</accession>
<evidence type="ECO:0000259" key="11">
    <source>
        <dbReference type="PROSITE" id="PS51846"/>
    </source>
</evidence>
<evidence type="ECO:0000256" key="5">
    <source>
        <dbReference type="ARBA" id="ARBA00023122"/>
    </source>
</evidence>
<evidence type="ECO:0000259" key="10">
    <source>
        <dbReference type="PROSITE" id="PS51371"/>
    </source>
</evidence>
<evidence type="ECO:0000256" key="9">
    <source>
        <dbReference type="SAM" id="Phobius"/>
    </source>
</evidence>
<keyword evidence="13" id="KW-1185">Reference proteome</keyword>
<feature type="transmembrane region" description="Helical" evidence="9">
    <location>
        <begin position="91"/>
        <end position="112"/>
    </location>
</feature>
<evidence type="ECO:0000256" key="8">
    <source>
        <dbReference type="PROSITE-ProRule" id="PRU01193"/>
    </source>
</evidence>
<comment type="caution">
    <text evidence="12">The sequence shown here is derived from an EMBL/GenBank/DDBJ whole genome shotgun (WGS) entry which is preliminary data.</text>
</comment>
<keyword evidence="3" id="KW-0677">Repeat</keyword>
<dbReference type="CDD" id="cd04590">
    <property type="entry name" value="CBS_pair_CorC_HlyC_assoc"/>
    <property type="match status" value="1"/>
</dbReference>
<keyword evidence="5 7" id="KW-0129">CBS domain</keyword>
<protein>
    <submittedName>
        <fullName evidence="12">CNNM domain-containing protein</fullName>
    </submittedName>
</protein>
<dbReference type="RefSeq" id="WP_379913577.1">
    <property type="nucleotide sequence ID" value="NZ_JBHUDD010000037.1"/>
</dbReference>
<evidence type="ECO:0000256" key="4">
    <source>
        <dbReference type="ARBA" id="ARBA00022989"/>
    </source>
</evidence>
<sequence length="349" mass="38871">MLSLFLLFLVLSIAVSFICSLWEAVLLSISPSYMQIELNKQSKSGLILKDFKSNIDRPLAGILTLNTIAHTVGAIGVGAQATLIWADSNPLITGLIVPVLMTAAILILSEIIPKTIGATNWRALAPFTIRSLDLVLKILAPIVWLCQKITGVFNSDKEKQIFSRTDFLAMAQIGSQEGDLDPSEIQFIESILHFKTKKVRDVMTPRTVVVTAPQTMTAREFYDHQDELTFSRIPLREDVSAETIIGYVLKDDVLEHLIDDDNDKPLGSFVREILVVPETYSIFQLFNDFIQKHEHMALVVDSYGGTAGIATMEDVIETLLGAEIVDETDTTVDMQDMARQLRKKRFSQA</sequence>
<feature type="domain" description="CBS" evidence="10">
    <location>
        <begin position="269"/>
        <end position="327"/>
    </location>
</feature>
<evidence type="ECO:0000256" key="3">
    <source>
        <dbReference type="ARBA" id="ARBA00022737"/>
    </source>
</evidence>
<keyword evidence="6 8" id="KW-0472">Membrane</keyword>
<name>A0ABW4EEZ0_9RHOB</name>
<dbReference type="Pfam" id="PF01595">
    <property type="entry name" value="CNNM"/>
    <property type="match status" value="1"/>
</dbReference>
<comment type="subcellular location">
    <subcellularLocation>
        <location evidence="1">Membrane</location>
        <topology evidence="1">Multi-pass membrane protein</topology>
    </subcellularLocation>
</comment>
<evidence type="ECO:0000313" key="12">
    <source>
        <dbReference type="EMBL" id="MFD1508703.1"/>
    </source>
</evidence>
<dbReference type="EMBL" id="JBHUDD010000037">
    <property type="protein sequence ID" value="MFD1508703.1"/>
    <property type="molecule type" value="Genomic_DNA"/>
</dbReference>
<dbReference type="InterPro" id="IPR044751">
    <property type="entry name" value="Ion_transp-like_CBS"/>
</dbReference>
<evidence type="ECO:0000256" key="2">
    <source>
        <dbReference type="ARBA" id="ARBA00022692"/>
    </source>
</evidence>
<dbReference type="PROSITE" id="PS51371">
    <property type="entry name" value="CBS"/>
    <property type="match status" value="1"/>
</dbReference>
<organism evidence="12 13">
    <name type="scientific">Lacimonas salitolerans</name>
    <dbReference type="NCBI Taxonomy" id="1323750"/>
    <lineage>
        <taxon>Bacteria</taxon>
        <taxon>Pseudomonadati</taxon>
        <taxon>Pseudomonadota</taxon>
        <taxon>Alphaproteobacteria</taxon>
        <taxon>Rhodobacterales</taxon>
        <taxon>Paracoccaceae</taxon>
        <taxon>Lacimonas</taxon>
    </lineage>
</organism>
<dbReference type="PROSITE" id="PS51846">
    <property type="entry name" value="CNNM"/>
    <property type="match status" value="1"/>
</dbReference>
<reference evidence="13" key="1">
    <citation type="journal article" date="2019" name="Int. J. Syst. Evol. Microbiol.">
        <title>The Global Catalogue of Microorganisms (GCM) 10K type strain sequencing project: providing services to taxonomists for standard genome sequencing and annotation.</title>
        <authorList>
            <consortium name="The Broad Institute Genomics Platform"/>
            <consortium name="The Broad Institute Genome Sequencing Center for Infectious Disease"/>
            <person name="Wu L."/>
            <person name="Ma J."/>
        </authorList>
    </citation>
    <scope>NUCLEOTIDE SEQUENCE [LARGE SCALE GENOMIC DNA]</scope>
    <source>
        <strain evidence="13">CGMCC 1.12477</strain>
    </source>
</reference>
<keyword evidence="4 8" id="KW-1133">Transmembrane helix</keyword>
<dbReference type="PANTHER" id="PTHR22777:SF4">
    <property type="entry name" value="UPF0053 PROTEIN SLL1254"/>
    <property type="match status" value="1"/>
</dbReference>
<gene>
    <name evidence="12" type="ORF">ACFTOW_04740</name>
</gene>
<dbReference type="InterPro" id="IPR000644">
    <property type="entry name" value="CBS_dom"/>
</dbReference>
<dbReference type="InterPro" id="IPR002550">
    <property type="entry name" value="CNNM"/>
</dbReference>
<feature type="transmembrane region" description="Helical" evidence="9">
    <location>
        <begin position="59"/>
        <end position="85"/>
    </location>
</feature>